<sequence length="203" mass="24027">MITQILHFWNSFENHKESMVVALKRGHNYDNALAQMRAHLQKIHKDLSLIILVELGQPHRLHFITKGRLKLKKMVTKILVTAPYDSGWSFHNGIMPWEGNLMELCNRHPFLGEDTVIYEVYFDIVEIYKASRKLALVVYVEKNRSHPKYIINDSMKTLLLMYFGDEMYYRNIARIKIAQRKYRAYNFAPISQLKKILEFAIKP</sequence>
<evidence type="ECO:0000313" key="2">
    <source>
        <dbReference type="Proteomes" id="UP000184172"/>
    </source>
</evidence>
<proteinExistence type="predicted"/>
<evidence type="ECO:0000313" key="1">
    <source>
        <dbReference type="EMBL" id="SHJ10725.1"/>
    </source>
</evidence>
<name>A0A1M6GLF6_9FLAO</name>
<keyword evidence="2" id="KW-1185">Reference proteome</keyword>
<organism evidence="1 2">
    <name type="scientific">Aequorivita viscosa</name>
    <dbReference type="NCBI Taxonomy" id="797419"/>
    <lineage>
        <taxon>Bacteria</taxon>
        <taxon>Pseudomonadati</taxon>
        <taxon>Bacteroidota</taxon>
        <taxon>Flavobacteriia</taxon>
        <taxon>Flavobacteriales</taxon>
        <taxon>Flavobacteriaceae</taxon>
        <taxon>Aequorivita</taxon>
    </lineage>
</organism>
<gene>
    <name evidence="1" type="ORF">SAMN04487908_109113</name>
</gene>
<dbReference type="Proteomes" id="UP000184172">
    <property type="component" value="Unassembled WGS sequence"/>
</dbReference>
<accession>A0A1M6GLF6</accession>
<dbReference type="OrthoDB" id="9989950at2"/>
<dbReference type="EMBL" id="FQYV01000009">
    <property type="protein sequence ID" value="SHJ10725.1"/>
    <property type="molecule type" value="Genomic_DNA"/>
</dbReference>
<reference evidence="2" key="1">
    <citation type="submission" date="2016-11" db="EMBL/GenBank/DDBJ databases">
        <authorList>
            <person name="Varghese N."/>
            <person name="Submissions S."/>
        </authorList>
    </citation>
    <scope>NUCLEOTIDE SEQUENCE [LARGE SCALE GENOMIC DNA]</scope>
    <source>
        <strain evidence="2">DSM 26349</strain>
    </source>
</reference>
<protein>
    <submittedName>
        <fullName evidence="1">Uncharacterized protein</fullName>
    </submittedName>
</protein>
<dbReference type="RefSeq" id="WP_073217418.1">
    <property type="nucleotide sequence ID" value="NZ_FNNS01000011.1"/>
</dbReference>
<dbReference type="AlphaFoldDB" id="A0A1M6GLF6"/>